<evidence type="ECO:0000313" key="2">
    <source>
        <dbReference type="EMBL" id="KKL82125.1"/>
    </source>
</evidence>
<dbReference type="EMBL" id="LAZR01022359">
    <property type="protein sequence ID" value="KKL82125.1"/>
    <property type="molecule type" value="Genomic_DNA"/>
</dbReference>
<evidence type="ECO:0000256" key="1">
    <source>
        <dbReference type="SAM" id="MobiDB-lite"/>
    </source>
</evidence>
<comment type="caution">
    <text evidence="2">The sequence shown here is derived from an EMBL/GenBank/DDBJ whole genome shotgun (WGS) entry which is preliminary data.</text>
</comment>
<feature type="region of interest" description="Disordered" evidence="1">
    <location>
        <begin position="1"/>
        <end position="23"/>
    </location>
</feature>
<organism evidence="2">
    <name type="scientific">marine sediment metagenome</name>
    <dbReference type="NCBI Taxonomy" id="412755"/>
    <lineage>
        <taxon>unclassified sequences</taxon>
        <taxon>metagenomes</taxon>
        <taxon>ecological metagenomes</taxon>
    </lineage>
</organism>
<accession>A0A0F9HKA4</accession>
<name>A0A0F9HKA4_9ZZZZ</name>
<feature type="region of interest" description="Disordered" evidence="1">
    <location>
        <begin position="35"/>
        <end position="57"/>
    </location>
</feature>
<feature type="compositionally biased region" description="Basic and acidic residues" evidence="1">
    <location>
        <begin position="35"/>
        <end position="46"/>
    </location>
</feature>
<reference evidence="2" key="1">
    <citation type="journal article" date="2015" name="Nature">
        <title>Complex archaea that bridge the gap between prokaryotes and eukaryotes.</title>
        <authorList>
            <person name="Spang A."/>
            <person name="Saw J.H."/>
            <person name="Jorgensen S.L."/>
            <person name="Zaremba-Niedzwiedzka K."/>
            <person name="Martijn J."/>
            <person name="Lind A.E."/>
            <person name="van Eijk R."/>
            <person name="Schleper C."/>
            <person name="Guy L."/>
            <person name="Ettema T.J."/>
        </authorList>
    </citation>
    <scope>NUCLEOTIDE SEQUENCE</scope>
</reference>
<dbReference type="AlphaFoldDB" id="A0A0F9HKA4"/>
<sequence>MKKNVRPKMSKGAGKGDCPRPYDRKKWEAGWAAYEKGKKDEEKENDVQGSEEADNTGWALLHSRQRRKPVRNSIKIMGMDIVYKSRLDDA</sequence>
<gene>
    <name evidence="2" type="ORF">LCGC14_1987840</name>
</gene>
<proteinExistence type="predicted"/>
<protein>
    <submittedName>
        <fullName evidence="2">Uncharacterized protein</fullName>
    </submittedName>
</protein>